<dbReference type="AlphaFoldDB" id="A0A0D7B568"/>
<proteinExistence type="inferred from homology"/>
<dbReference type="EMBL" id="KN880595">
    <property type="protein sequence ID" value="KIY65319.1"/>
    <property type="molecule type" value="Genomic_DNA"/>
</dbReference>
<dbReference type="InterPro" id="IPR000086">
    <property type="entry name" value="NUDIX_hydrolase_dom"/>
</dbReference>
<evidence type="ECO:0000256" key="7">
    <source>
        <dbReference type="ARBA" id="ARBA00022842"/>
    </source>
</evidence>
<evidence type="ECO:0000256" key="1">
    <source>
        <dbReference type="ARBA" id="ARBA00001946"/>
    </source>
</evidence>
<keyword evidence="7" id="KW-0460">Magnesium</keyword>
<evidence type="ECO:0000256" key="3">
    <source>
        <dbReference type="ARBA" id="ARBA00009595"/>
    </source>
</evidence>
<keyword evidence="8" id="KW-0520">NAD</keyword>
<dbReference type="GO" id="GO:0005829">
    <property type="term" value="C:cytosol"/>
    <property type="evidence" value="ECO:0007669"/>
    <property type="project" value="TreeGrafter"/>
</dbReference>
<evidence type="ECO:0000259" key="10">
    <source>
        <dbReference type="PROSITE" id="PS51462"/>
    </source>
</evidence>
<dbReference type="PANTHER" id="PTHR42904:SF6">
    <property type="entry name" value="NAD-CAPPED RNA HYDROLASE NUDT12"/>
    <property type="match status" value="1"/>
</dbReference>
<dbReference type="PANTHER" id="PTHR42904">
    <property type="entry name" value="NUDIX HYDROLASE, NUDC SUBFAMILY"/>
    <property type="match status" value="1"/>
</dbReference>
<dbReference type="Proteomes" id="UP000054007">
    <property type="component" value="Unassembled WGS sequence"/>
</dbReference>
<evidence type="ECO:0000313" key="12">
    <source>
        <dbReference type="Proteomes" id="UP000054007"/>
    </source>
</evidence>
<dbReference type="Gene3D" id="3.90.79.20">
    <property type="match status" value="1"/>
</dbReference>
<keyword evidence="12" id="KW-1185">Reference proteome</keyword>
<evidence type="ECO:0000256" key="8">
    <source>
        <dbReference type="ARBA" id="ARBA00023027"/>
    </source>
</evidence>
<feature type="domain" description="Nudix hydrolase" evidence="10">
    <location>
        <begin position="249"/>
        <end position="375"/>
    </location>
</feature>
<dbReference type="GO" id="GO:0005777">
    <property type="term" value="C:peroxisome"/>
    <property type="evidence" value="ECO:0007669"/>
    <property type="project" value="TreeGrafter"/>
</dbReference>
<dbReference type="InterPro" id="IPR049734">
    <property type="entry name" value="NudC-like_C"/>
</dbReference>
<sequence length="427" mass="47082">MAEQHVNCMGGSPLNRLSWLRSSHEFLNAIVGLPTTRWILFNNGSPLADAKRSRVAYLSTKDVKPLLGPTPYFGQGQHEGKLLLPDQKNNHTEAARHLNAPIVFLGLHENTAGHGALPSSDFADAEAAVQHIDGVPYFSLDVAHLNKTSDELDAFVKTTDLAKDDEAKLRFVEPRGFIMGSDAFAAAVLALGRSMVDWNYRNKFCAGCGSPAYSLWGGWKLSCSSSLPWAAPREKPCPTAKGLNNFMHPRTDPVVIMIAIDETGDKILLGRGKKYPGAFYSALAGFMEPGETFEDSVIREMWEEAGVKVWDVKYHSGQPWPFPANLMVGFYARADASQPIRVDLDNELEDARWYTREEVRAVLSHPLGATFTNRDQKAMTAIAAGEEISKELVEEDLPPFRLPPTTAIAGVLIRDWVEGRIGYTAKL</sequence>
<dbReference type="GO" id="GO:0035529">
    <property type="term" value="F:NADH pyrophosphatase activity"/>
    <property type="evidence" value="ECO:0007669"/>
    <property type="project" value="TreeGrafter"/>
</dbReference>
<comment type="catalytic activity">
    <reaction evidence="9">
        <text>a 5'-end NAD(+)-phospho-ribonucleoside in mRNA + H2O = a 5'-end phospho-adenosine-phospho-ribonucleoside in mRNA + beta-nicotinamide D-ribonucleotide + 2 H(+)</text>
        <dbReference type="Rhea" id="RHEA:60876"/>
        <dbReference type="Rhea" id="RHEA-COMP:15698"/>
        <dbReference type="Rhea" id="RHEA-COMP:15719"/>
        <dbReference type="ChEBI" id="CHEBI:14649"/>
        <dbReference type="ChEBI" id="CHEBI:15377"/>
        <dbReference type="ChEBI" id="CHEBI:15378"/>
        <dbReference type="ChEBI" id="CHEBI:144029"/>
        <dbReference type="ChEBI" id="CHEBI:144051"/>
    </reaction>
    <physiologicalReaction direction="left-to-right" evidence="9">
        <dbReference type="Rhea" id="RHEA:60877"/>
    </physiologicalReaction>
</comment>
<dbReference type="InterPro" id="IPR050241">
    <property type="entry name" value="NAD-cap_RNA_hydrolase_NudC"/>
</dbReference>
<dbReference type="GO" id="GO:0046872">
    <property type="term" value="F:metal ion binding"/>
    <property type="evidence" value="ECO:0007669"/>
    <property type="project" value="UniProtKB-KW"/>
</dbReference>
<dbReference type="GO" id="GO:0019677">
    <property type="term" value="P:NAD+ catabolic process"/>
    <property type="evidence" value="ECO:0007669"/>
    <property type="project" value="TreeGrafter"/>
</dbReference>
<organism evidence="11 12">
    <name type="scientific">Cylindrobasidium torrendii FP15055 ss-10</name>
    <dbReference type="NCBI Taxonomy" id="1314674"/>
    <lineage>
        <taxon>Eukaryota</taxon>
        <taxon>Fungi</taxon>
        <taxon>Dikarya</taxon>
        <taxon>Basidiomycota</taxon>
        <taxon>Agaricomycotina</taxon>
        <taxon>Agaricomycetes</taxon>
        <taxon>Agaricomycetidae</taxon>
        <taxon>Agaricales</taxon>
        <taxon>Marasmiineae</taxon>
        <taxon>Physalacriaceae</taxon>
        <taxon>Cylindrobasidium</taxon>
    </lineage>
</organism>
<keyword evidence="6" id="KW-0378">Hydrolase</keyword>
<dbReference type="SUPFAM" id="SSF55811">
    <property type="entry name" value="Nudix"/>
    <property type="match status" value="1"/>
</dbReference>
<dbReference type="NCBIfam" id="NF001299">
    <property type="entry name" value="PRK00241.1"/>
    <property type="match status" value="1"/>
</dbReference>
<evidence type="ECO:0000256" key="6">
    <source>
        <dbReference type="ARBA" id="ARBA00022801"/>
    </source>
</evidence>
<reference evidence="11 12" key="1">
    <citation type="journal article" date="2015" name="Fungal Genet. Biol.">
        <title>Evolution of novel wood decay mechanisms in Agaricales revealed by the genome sequences of Fistulina hepatica and Cylindrobasidium torrendii.</title>
        <authorList>
            <person name="Floudas D."/>
            <person name="Held B.W."/>
            <person name="Riley R."/>
            <person name="Nagy L.G."/>
            <person name="Koehler G."/>
            <person name="Ransdell A.S."/>
            <person name="Younus H."/>
            <person name="Chow J."/>
            <person name="Chiniquy J."/>
            <person name="Lipzen A."/>
            <person name="Tritt A."/>
            <person name="Sun H."/>
            <person name="Haridas S."/>
            <person name="LaButti K."/>
            <person name="Ohm R.A."/>
            <person name="Kues U."/>
            <person name="Blanchette R.A."/>
            <person name="Grigoriev I.V."/>
            <person name="Minto R.E."/>
            <person name="Hibbett D.S."/>
        </authorList>
    </citation>
    <scope>NUCLEOTIDE SEQUENCE [LARGE SCALE GENOMIC DNA]</scope>
    <source>
        <strain evidence="11 12">FP15055 ss-10</strain>
    </source>
</reference>
<dbReference type="Gene3D" id="3.90.79.10">
    <property type="entry name" value="Nucleoside Triphosphate Pyrophosphohydrolase"/>
    <property type="match status" value="1"/>
</dbReference>
<evidence type="ECO:0000256" key="2">
    <source>
        <dbReference type="ARBA" id="ARBA00001947"/>
    </source>
</evidence>
<accession>A0A0D7B568</accession>
<dbReference type="PROSITE" id="PS51462">
    <property type="entry name" value="NUDIX"/>
    <property type="match status" value="1"/>
</dbReference>
<dbReference type="CDD" id="cd03429">
    <property type="entry name" value="NUDIX_NADH_pyrophosphatase_Nudt13"/>
    <property type="match status" value="1"/>
</dbReference>
<evidence type="ECO:0000256" key="4">
    <source>
        <dbReference type="ARBA" id="ARBA00012381"/>
    </source>
</evidence>
<name>A0A0D7B568_9AGAR</name>
<comment type="similarity">
    <text evidence="3">Belongs to the Nudix hydrolase family. NudC subfamily.</text>
</comment>
<evidence type="ECO:0000256" key="5">
    <source>
        <dbReference type="ARBA" id="ARBA00022723"/>
    </source>
</evidence>
<dbReference type="EC" id="3.6.1.22" evidence="4"/>
<gene>
    <name evidence="11" type="ORF">CYLTODRAFT_424459</name>
</gene>
<protein>
    <recommendedName>
        <fullName evidence="4">NAD(+) diphosphatase</fullName>
        <ecNumber evidence="4">3.6.1.22</ecNumber>
    </recommendedName>
</protein>
<dbReference type="InterPro" id="IPR015797">
    <property type="entry name" value="NUDIX_hydrolase-like_dom_sf"/>
</dbReference>
<evidence type="ECO:0000313" key="11">
    <source>
        <dbReference type="EMBL" id="KIY65319.1"/>
    </source>
</evidence>
<dbReference type="OrthoDB" id="10249612at2759"/>
<dbReference type="Pfam" id="PF00293">
    <property type="entry name" value="NUDIX"/>
    <property type="match status" value="1"/>
</dbReference>
<dbReference type="STRING" id="1314674.A0A0D7B568"/>
<dbReference type="GO" id="GO:0006742">
    <property type="term" value="P:NADP+ catabolic process"/>
    <property type="evidence" value="ECO:0007669"/>
    <property type="project" value="TreeGrafter"/>
</dbReference>
<comment type="cofactor">
    <cofactor evidence="1">
        <name>Mg(2+)</name>
        <dbReference type="ChEBI" id="CHEBI:18420"/>
    </cofactor>
</comment>
<comment type="cofactor">
    <cofactor evidence="2">
        <name>Zn(2+)</name>
        <dbReference type="ChEBI" id="CHEBI:29105"/>
    </cofactor>
</comment>
<keyword evidence="5" id="KW-0479">Metal-binding</keyword>
<evidence type="ECO:0000256" key="9">
    <source>
        <dbReference type="ARBA" id="ARBA00023679"/>
    </source>
</evidence>